<feature type="non-terminal residue" evidence="2">
    <location>
        <position position="64"/>
    </location>
</feature>
<dbReference type="AlphaFoldDB" id="A0A3M7QR75"/>
<dbReference type="EMBL" id="REGN01005409">
    <property type="protein sequence ID" value="RNA13458.1"/>
    <property type="molecule type" value="Genomic_DNA"/>
</dbReference>
<feature type="compositionally biased region" description="Basic and acidic residues" evidence="1">
    <location>
        <begin position="55"/>
        <end position="64"/>
    </location>
</feature>
<feature type="compositionally biased region" description="Acidic residues" evidence="1">
    <location>
        <begin position="40"/>
        <end position="54"/>
    </location>
</feature>
<gene>
    <name evidence="2" type="ORF">BpHYR1_049534</name>
</gene>
<evidence type="ECO:0000313" key="2">
    <source>
        <dbReference type="EMBL" id="RNA13458.1"/>
    </source>
</evidence>
<keyword evidence="3" id="KW-1185">Reference proteome</keyword>
<evidence type="ECO:0000256" key="1">
    <source>
        <dbReference type="SAM" id="MobiDB-lite"/>
    </source>
</evidence>
<accession>A0A3M7QR75</accession>
<sequence length="64" mass="7007">MNIPIQSNRKKGRPKKTLKALLFQPSDTQASSSSPKGIESDEDSEESDQNEAFDSESKSCENCG</sequence>
<evidence type="ECO:0000313" key="3">
    <source>
        <dbReference type="Proteomes" id="UP000276133"/>
    </source>
</evidence>
<comment type="caution">
    <text evidence="2">The sequence shown here is derived from an EMBL/GenBank/DDBJ whole genome shotgun (WGS) entry which is preliminary data.</text>
</comment>
<feature type="region of interest" description="Disordered" evidence="1">
    <location>
        <begin position="22"/>
        <end position="64"/>
    </location>
</feature>
<protein>
    <submittedName>
        <fullName evidence="2">Uncharacterized protein</fullName>
    </submittedName>
</protein>
<reference evidence="2 3" key="1">
    <citation type="journal article" date="2018" name="Sci. Rep.">
        <title>Genomic signatures of local adaptation to the degree of environmental predictability in rotifers.</title>
        <authorList>
            <person name="Franch-Gras L."/>
            <person name="Hahn C."/>
            <person name="Garcia-Roger E.M."/>
            <person name="Carmona M.J."/>
            <person name="Serra M."/>
            <person name="Gomez A."/>
        </authorList>
    </citation>
    <scope>NUCLEOTIDE SEQUENCE [LARGE SCALE GENOMIC DNA]</scope>
    <source>
        <strain evidence="2">HYR1</strain>
    </source>
</reference>
<organism evidence="2 3">
    <name type="scientific">Brachionus plicatilis</name>
    <name type="common">Marine rotifer</name>
    <name type="synonym">Brachionus muelleri</name>
    <dbReference type="NCBI Taxonomy" id="10195"/>
    <lineage>
        <taxon>Eukaryota</taxon>
        <taxon>Metazoa</taxon>
        <taxon>Spiralia</taxon>
        <taxon>Gnathifera</taxon>
        <taxon>Rotifera</taxon>
        <taxon>Eurotatoria</taxon>
        <taxon>Monogononta</taxon>
        <taxon>Pseudotrocha</taxon>
        <taxon>Ploima</taxon>
        <taxon>Brachionidae</taxon>
        <taxon>Brachionus</taxon>
    </lineage>
</organism>
<name>A0A3M7QR75_BRAPC</name>
<proteinExistence type="predicted"/>
<dbReference type="Proteomes" id="UP000276133">
    <property type="component" value="Unassembled WGS sequence"/>
</dbReference>
<feature type="compositionally biased region" description="Polar residues" evidence="1">
    <location>
        <begin position="25"/>
        <end position="35"/>
    </location>
</feature>